<protein>
    <recommendedName>
        <fullName evidence="2">Senescence domain-containing protein</fullName>
    </recommendedName>
</protein>
<reference evidence="3" key="1">
    <citation type="submission" date="2021-05" db="EMBL/GenBank/DDBJ databases">
        <title>The genome of the haptophyte Pavlova lutheri (Diacronema luteri, Pavlovales) - a model for lipid biosynthesis in eukaryotic algae.</title>
        <authorList>
            <person name="Hulatt C.J."/>
            <person name="Posewitz M.C."/>
        </authorList>
    </citation>
    <scope>NUCLEOTIDE SEQUENCE</scope>
    <source>
        <strain evidence="3">NIVA-4/92</strain>
    </source>
</reference>
<keyword evidence="4" id="KW-1185">Reference proteome</keyword>
<dbReference type="AlphaFoldDB" id="A0A8J6CA27"/>
<sequence length="366" mass="35458">MAVSMTKPGSELPPGVLAHDVERYVLGGEGGRRLEGRGELSLGAGGRVVMLDADGGVPFSLKLARAGEDGAPQGGFTCAWVRGSREILVSVAGQASCFALVVHDGAVPMDKLAAALGAAILPPSEPPAAAEPPAVVLLAASAIEGTGKVAATVLTGGASLIGAGMGLALQTFKTNVGSNAEPVVLSDGVHALIDTTHSAASAAEELTGGVRNGLRSVATTVGRGAADSITRAAPLAGSSASMLGASAVALGGASAAALGHVFGAIETSTMTVVGATSSAASGAIGHCYGSDAEAAAKQVGGSVQKAARAALNVGSFGVRSLARATARQAVQGVGDNLQHARGAVAGSHTPGAAAEDGGESHGRLQM</sequence>
<proteinExistence type="predicted"/>
<dbReference type="Proteomes" id="UP000751190">
    <property type="component" value="Unassembled WGS sequence"/>
</dbReference>
<gene>
    <name evidence="3" type="ORF">KFE25_014188</name>
</gene>
<evidence type="ECO:0000259" key="2">
    <source>
        <dbReference type="Pfam" id="PF06911"/>
    </source>
</evidence>
<evidence type="ECO:0000313" key="3">
    <source>
        <dbReference type="EMBL" id="KAG8460043.1"/>
    </source>
</evidence>
<dbReference type="OrthoDB" id="10611099at2759"/>
<dbReference type="PANTHER" id="PTHR21068">
    <property type="entry name" value="SPARTIN"/>
    <property type="match status" value="1"/>
</dbReference>
<evidence type="ECO:0000313" key="4">
    <source>
        <dbReference type="Proteomes" id="UP000751190"/>
    </source>
</evidence>
<dbReference type="PANTHER" id="PTHR21068:SF43">
    <property type="entry name" value="SPARTIN"/>
    <property type="match status" value="1"/>
</dbReference>
<comment type="caution">
    <text evidence="3">The sequence shown here is derived from an EMBL/GenBank/DDBJ whole genome shotgun (WGS) entry which is preliminary data.</text>
</comment>
<dbReference type="GO" id="GO:0005886">
    <property type="term" value="C:plasma membrane"/>
    <property type="evidence" value="ECO:0007669"/>
    <property type="project" value="TreeGrafter"/>
</dbReference>
<dbReference type="InterPro" id="IPR045036">
    <property type="entry name" value="Spartin-like"/>
</dbReference>
<feature type="domain" description="Senescence" evidence="2">
    <location>
        <begin position="142"/>
        <end position="326"/>
    </location>
</feature>
<organism evidence="3 4">
    <name type="scientific">Diacronema lutheri</name>
    <name type="common">Unicellular marine alga</name>
    <name type="synonym">Monochrysis lutheri</name>
    <dbReference type="NCBI Taxonomy" id="2081491"/>
    <lineage>
        <taxon>Eukaryota</taxon>
        <taxon>Haptista</taxon>
        <taxon>Haptophyta</taxon>
        <taxon>Pavlovophyceae</taxon>
        <taxon>Pavlovales</taxon>
        <taxon>Pavlovaceae</taxon>
        <taxon>Diacronema</taxon>
    </lineage>
</organism>
<dbReference type="EMBL" id="JAGTXO010000035">
    <property type="protein sequence ID" value="KAG8460043.1"/>
    <property type="molecule type" value="Genomic_DNA"/>
</dbReference>
<name>A0A8J6CA27_DIALT</name>
<accession>A0A8J6CA27</accession>
<dbReference type="InterPro" id="IPR009686">
    <property type="entry name" value="Senescence/spartin_C"/>
</dbReference>
<dbReference type="Pfam" id="PF06911">
    <property type="entry name" value="Senescence"/>
    <property type="match status" value="1"/>
</dbReference>
<feature type="region of interest" description="Disordered" evidence="1">
    <location>
        <begin position="343"/>
        <end position="366"/>
    </location>
</feature>
<evidence type="ECO:0000256" key="1">
    <source>
        <dbReference type="SAM" id="MobiDB-lite"/>
    </source>
</evidence>